<name>A0A6J5M0K5_9CAUD</name>
<accession>A0A6J5M0K5</accession>
<protein>
    <recommendedName>
        <fullName evidence="3">Large polyvalent protein associated domain-containing protein</fullName>
    </recommendedName>
</protein>
<evidence type="ECO:0000313" key="2">
    <source>
        <dbReference type="EMBL" id="CAB4138837.1"/>
    </source>
</evidence>
<reference evidence="2" key="1">
    <citation type="submission" date="2020-04" db="EMBL/GenBank/DDBJ databases">
        <authorList>
            <person name="Chiriac C."/>
            <person name="Salcher M."/>
            <person name="Ghai R."/>
            <person name="Kavagutti S V."/>
        </authorList>
    </citation>
    <scope>NUCLEOTIDE SEQUENCE</scope>
</reference>
<feature type="region of interest" description="Disordered" evidence="1">
    <location>
        <begin position="1"/>
        <end position="21"/>
    </location>
</feature>
<dbReference type="EMBL" id="LR796358">
    <property type="protein sequence ID" value="CAB4138837.1"/>
    <property type="molecule type" value="Genomic_DNA"/>
</dbReference>
<gene>
    <name evidence="2" type="ORF">UFOVP343_8</name>
</gene>
<evidence type="ECO:0000256" key="1">
    <source>
        <dbReference type="SAM" id="MobiDB-lite"/>
    </source>
</evidence>
<proteinExistence type="predicted"/>
<feature type="compositionally biased region" description="Basic and acidic residues" evidence="1">
    <location>
        <begin position="1"/>
        <end position="14"/>
    </location>
</feature>
<organism evidence="2">
    <name type="scientific">uncultured Caudovirales phage</name>
    <dbReference type="NCBI Taxonomy" id="2100421"/>
    <lineage>
        <taxon>Viruses</taxon>
        <taxon>Duplodnaviria</taxon>
        <taxon>Heunggongvirae</taxon>
        <taxon>Uroviricota</taxon>
        <taxon>Caudoviricetes</taxon>
        <taxon>Peduoviridae</taxon>
        <taxon>Maltschvirus</taxon>
        <taxon>Maltschvirus maltsch</taxon>
    </lineage>
</organism>
<evidence type="ECO:0008006" key="3">
    <source>
        <dbReference type="Google" id="ProtNLM"/>
    </source>
</evidence>
<sequence>MAEFNPLKKEEKPEAAPVFNPLGVKRDTGKFSFAATQSGQERSDTLLAETANMTPDDVSRSRRDGTITTVQQAALGNADKAQSVNAQTIIEESAVNNIPAEEAALRLTEEFTKVPFFQGLVDPAVTAFVLSSGNEASKRSVFKRLSKLEILYNVANQKLEVATDPWWRDFDFASTLISSVTPIYSTISANKRSELNARLNGLLDAEISEDEFAKQAADILDEAGDIYDYFGGKNRVNLEVFLSSVSEGPFGTTAKLDKTFGIIDIALLGTPFTLKAATAVGRAGVAGVTSAGVDIARLAGIVRRDPALVKRILQTTAIKDDPTHSAAILANHTATSLATPNITRPRFQTAYSNTAVRDFEDADALFNVVRSIRGPEMVDEAAFKTVQDEILKAKTANGHRQVIDRSVDIDEFENIVYSEVYGTRSGGEFASKANATVLANKVDGLVAKTENGGFVVIKEENVSLIDPLKTGKGDNTIDGLVLFKTTDTDELGEGFWAKWGSPLAQTSDLNQALIVQNEATTAILSRQVESEIRPLVRTMKPSEIRNVNDMFEDLQNGVHSVRTQAWTVADFKSQYFQKFSKAPSDEEVAYYLKVQNFNDIDWRLKADIKFKDEVAKGTIVLRNLPDELNVRPASVDSVPDKDLIFDIDSNALIPKTSLQADSQVFSVASELAYKTPSGELVQYMTTRSPLTRRIQPEDVFSYNPGGPRRYWEQEAKFYLKQEREITLAGGRTAAESPITMMGVRTQEQALATKAQFDAIADAVDKSIGRVLNKSASVDDVNAWLKANPTNQNILTAIRNNSAFNINISTIDDLVRFSEDTGVNLRKSIDWAGDGTPLTAGRNDYIPGVDTGMTYGASFRSVGLTKGARKNSPLLGYGGTELRRVPASDSIRKSVLSSVAKKSEAAYVASAVNGLIKSAIENKALLQDAKSSLSGLTLRGKLARLKDLIDTSTVQGRKLALERDKIEFRVNQRSPLDSAWDSFRFGVAESLYKKDGSKFRNWASDKFNQWSTSPVTAMRGWVFDAYLGMFAWDQLYVQSMQMVNIIGVADTGSAVVSAASYPINRFLLSNGDPNVIKAVADQVAPIMGLTSDQYVEMIQLLRGSGRTILDVSIAELGENASSSLIGSIREKGRFFFKEGELVSIIGAHQTAYMELVKQFPNIRPASQEGLRWIARRQNVLRQAMTFANRSPGQNLPFLQFLTYSWRMTEAMFAGSLGGGRTVLTAKEKLKLGTLHLAVFGTAAVPFAGYVADRIDQKYGIPIDNDTYNMLRWGMLDVALTEALGVETAFSSRVGIGEGITSTILNLMDGSIIEALAGPSGQFAGSTVSSTLNLIKDVRSGVGTGDYSVLKLDVSLLARNIRSWGMAEQTYFAMLLGQYYNRTGTKVTGDVSTQEAVAIALGIPLKKFVEANSLTKTMFADKNYETKVVKRLNQLSVEAEKQTRLGDTETANSLRREIVTILNVHTGEQRERIFSGMAPEFFSQLDQTLLYAWRKELNTRNQESNMEEEE</sequence>